<organism evidence="2 3">
    <name type="scientific">Leishmania major</name>
    <dbReference type="NCBI Taxonomy" id="5664"/>
    <lineage>
        <taxon>Eukaryota</taxon>
        <taxon>Discoba</taxon>
        <taxon>Euglenozoa</taxon>
        <taxon>Kinetoplastea</taxon>
        <taxon>Metakinetoplastina</taxon>
        <taxon>Trypanosomatida</taxon>
        <taxon>Trypanosomatidae</taxon>
        <taxon>Leishmaniinae</taxon>
        <taxon>Leishmania</taxon>
    </lineage>
</organism>
<feature type="region of interest" description="Disordered" evidence="1">
    <location>
        <begin position="905"/>
        <end position="959"/>
    </location>
</feature>
<evidence type="ECO:0000313" key="2">
    <source>
        <dbReference type="EMBL" id="CAJ03830.1"/>
    </source>
</evidence>
<proteinExistence type="predicted"/>
<evidence type="ECO:0000313" key="3">
    <source>
        <dbReference type="Proteomes" id="UP000000542"/>
    </source>
</evidence>
<feature type="compositionally biased region" description="Polar residues" evidence="1">
    <location>
        <begin position="1238"/>
        <end position="1249"/>
    </location>
</feature>
<dbReference type="HOGENOM" id="CLU_242718_0_0_1"/>
<dbReference type="KEGG" id="lma:LMJF_20_0705"/>
<feature type="region of interest" description="Disordered" evidence="1">
    <location>
        <begin position="1619"/>
        <end position="1644"/>
    </location>
</feature>
<dbReference type="RefSeq" id="XP_001682828.1">
    <property type="nucleotide sequence ID" value="XM_001682776.1"/>
</dbReference>
<dbReference type="PANTHER" id="PTHR35614:SF5">
    <property type="entry name" value="SPRY DOMAIN-CONTAINING PROTEIN"/>
    <property type="match status" value="1"/>
</dbReference>
<feature type="region of interest" description="Disordered" evidence="1">
    <location>
        <begin position="1151"/>
        <end position="1249"/>
    </location>
</feature>
<name>Q4QCX0_LEIMA</name>
<feature type="compositionally biased region" description="Low complexity" evidence="1">
    <location>
        <begin position="150"/>
        <end position="162"/>
    </location>
</feature>
<dbReference type="PANTHER" id="PTHR35614">
    <property type="match status" value="1"/>
</dbReference>
<feature type="compositionally biased region" description="Polar residues" evidence="1">
    <location>
        <begin position="677"/>
        <end position="689"/>
    </location>
</feature>
<evidence type="ECO:0000256" key="1">
    <source>
        <dbReference type="SAM" id="MobiDB-lite"/>
    </source>
</evidence>
<feature type="compositionally biased region" description="Polar residues" evidence="1">
    <location>
        <begin position="933"/>
        <end position="954"/>
    </location>
</feature>
<feature type="region of interest" description="Disordered" evidence="1">
    <location>
        <begin position="1359"/>
        <end position="1389"/>
    </location>
</feature>
<sequence length="1644" mass="173255">MGAVPSRECTSLFSYFRGSYEVGMVPLTKYYFGKDTDATTAPVDVDVSVHISPLQHTTTAGRKPQQHPSSLLSHAGSRSHMRQQLRQQLLLMRRDPAVLYANARDAQNILQSLSRHENNAHHRSNSSSEARTTSAETTSLSPAAVVGKEASTSAATGVATAADHSVNENSGAATPEENSRTDSLTGASDSERSGSNLPVHQQDGSSATDSCATERLFRNYWSIMPDSNFAEADLDRFLDLVDATLFDTNDELLSADPVLSGTAAAPGTSSAKPFMPVPCALCLAYPDGKEREGALALDGRVINIIGYFGLMTREMQDAFKVVKRFPNESEKRRQHADEADSASGPIMFLNTAILTSAGDRTLERVLVLAAVMLRQQFHTIGRRHVLQAKLNQLLHEQREHKHNVDPQMVRYLQTLLALPPRVEQQQPFFDPLLGIPLPSIPSGIYTPTQYVNAASNEASQRPHVSSLSSCGRPALGSFPGDGKLQNATMGLCAGVAGESSPLCMRSLPHDRPSSMGHAHSASGAGSGHVLLYPQQSASGVPAGGVLGVALNASGPGSGSEGMCPPLMDSCGGSLGANAAMPSPPVLGPLPLNQSDEDAITLALCRRMQRGCVVIETASNNYSALKSLTENFAFLCCQILLDQSLITMELIELPALVETPSFKPAEFAKTVATTLGSTASEEARSSTGVTQPAADDEKPLRTAQPSQPQLPPFSAVLIKLDPQHVCQATMWASSFFHCPTLLPSGGWVKYKLKDECEQLRHVLQNKDMLIAHWRKTDVDQAGHYLGKHTARLLEHVRALQAETEEARALSAEYWMQRPLYVNQDGRKYGLYQSRYGTMLIGVRAFTAGSGSSAAAAANAREERSGSTKAAVGSNATSFSGCSTSLAAHAGQASTISGNLHNTNSGSGSGLAIAPRGAAPRTGGVDGSRTGHHSVFSSNNDGGMSLQNVSNSSNISERYGRGVGGDMAGGGAGYSNNGRYVNYPPHTTNDNNGNGTYAPAPFMQPQVYTSSNNSGRPGEAVPYCGSPSVPGYLMEMASGYNTLPPKQPQQRVHIMSVTPDSHKSKSAHSSGHSRVGSSLAYGMAGWPAVQPNNAQMSPPPTSSHMKCTPPGQQQGKAMGRPSGFAYAAAPSSMSYKPAPLTYLAASHNTHPPATGTCALASSPQSPPMSGEQENGSPLRADVAASPPLRLQSAGNTDPQHGRPMDAAKNAAASRPQPDVKAPGANDKKGEVPRSSEPAKSATSSTPHGHSATATHAAVAPFLHGCIGMNCDDVGAAGNCLAASQCNGSVTQQATRSSSDPHATKAVDENTTADQATAPKAAVLRSVMPWSLQSGIGWESNDDATDDTTQFLLRSTELLHVDDDDAKKEPAGGNRNNAASNGTAGDEPGARRVTRSTAGQDMFVDNAARQLPQPAPAKNLNLSIMNMLLAAAPQSQPSDAAMSSTAAARQLTFPTIAEPPNPVPAPSFQPGGVFPVYVLQLPAHAPQQQQRQSQPQPQLTSTSQLPAAAPPSDKPLYYTMASGVPLLVQPATTPGGLAIAYPNGQPFPQGGDSFVPYPAMPQPPPSQQPQQQSIPMMQHGQAMMSVPGLDGRPVARFSVQPGASWGNQYRFFSNSPSNLAGAYANSRTPAYSNNKGNNPFRTGNDFS</sequence>
<dbReference type="Proteomes" id="UP000000542">
    <property type="component" value="Chromosome 20"/>
</dbReference>
<keyword evidence="3" id="KW-1185">Reference proteome</keyword>
<dbReference type="GeneID" id="5651352"/>
<feature type="compositionally biased region" description="Polar residues" evidence="1">
    <location>
        <begin position="181"/>
        <end position="208"/>
    </location>
</feature>
<accession>Q4QCX0</accession>
<feature type="compositionally biased region" description="Low complexity" evidence="1">
    <location>
        <begin position="125"/>
        <end position="141"/>
    </location>
</feature>
<reference evidence="2 3" key="1">
    <citation type="journal article" date="2005" name="Science">
        <title>The genome of the kinetoplastid parasite, Leishmania major.</title>
        <authorList>
            <person name="Ivens A.C."/>
            <person name="Peacock C.S."/>
            <person name="Worthey E.A."/>
            <person name="Murphy L."/>
            <person name="Aggarwal G."/>
            <person name="Berriman M."/>
            <person name="Sisk E."/>
            <person name="Rajandream M.A."/>
            <person name="Adlem E."/>
            <person name="Aert R."/>
            <person name="Anupama A."/>
            <person name="Apostolou Z."/>
            <person name="Attipoe P."/>
            <person name="Bason N."/>
            <person name="Bauser C."/>
            <person name="Beck A."/>
            <person name="Beverley S.M."/>
            <person name="Bianchettin G."/>
            <person name="Borzym K."/>
            <person name="Bothe G."/>
            <person name="Bruschi C.V."/>
            <person name="Collins M."/>
            <person name="Cadag E."/>
            <person name="Ciarloni L."/>
            <person name="Clayton C."/>
            <person name="Coulson R.M."/>
            <person name="Cronin A."/>
            <person name="Cruz A.K."/>
            <person name="Davies R.M."/>
            <person name="De Gaudenzi J."/>
            <person name="Dobson D.E."/>
            <person name="Duesterhoeft A."/>
            <person name="Fazelina G."/>
            <person name="Fosker N."/>
            <person name="Frasch A.C."/>
            <person name="Fraser A."/>
            <person name="Fuchs M."/>
            <person name="Gabel C."/>
            <person name="Goble A."/>
            <person name="Goffeau A."/>
            <person name="Harris D."/>
            <person name="Hertz-Fowler C."/>
            <person name="Hilbert H."/>
            <person name="Horn D."/>
            <person name="Huang Y."/>
            <person name="Klages S."/>
            <person name="Knights A."/>
            <person name="Kube M."/>
            <person name="Larke N."/>
            <person name="Litvin L."/>
            <person name="Lord A."/>
            <person name="Louie T."/>
            <person name="Marra M."/>
            <person name="Masuy D."/>
            <person name="Matthews K."/>
            <person name="Michaeli S."/>
            <person name="Mottram J.C."/>
            <person name="Muller-Auer S."/>
            <person name="Munden H."/>
            <person name="Nelson S."/>
            <person name="Norbertczak H."/>
            <person name="Oliver K."/>
            <person name="O'neil S."/>
            <person name="Pentony M."/>
            <person name="Pohl T.M."/>
            <person name="Price C."/>
            <person name="Purnelle B."/>
            <person name="Quail M.A."/>
            <person name="Rabbinowitsch E."/>
            <person name="Reinhardt R."/>
            <person name="Rieger M."/>
            <person name="Rinta J."/>
            <person name="Robben J."/>
            <person name="Robertson L."/>
            <person name="Ruiz J.C."/>
            <person name="Rutter S."/>
            <person name="Saunders D."/>
            <person name="Schafer M."/>
            <person name="Schein J."/>
            <person name="Schwartz D.C."/>
            <person name="Seeger K."/>
            <person name="Seyler A."/>
            <person name="Sharp S."/>
            <person name="Shin H."/>
            <person name="Sivam D."/>
            <person name="Squares R."/>
            <person name="Squares S."/>
            <person name="Tosato V."/>
            <person name="Vogt C."/>
            <person name="Volckaert G."/>
            <person name="Wambutt R."/>
            <person name="Warren T."/>
            <person name="Wedler H."/>
            <person name="Woodward J."/>
            <person name="Zhou S."/>
            <person name="Zimmermann W."/>
            <person name="Smith D.F."/>
            <person name="Blackwell J.M."/>
            <person name="Stuart K.D."/>
            <person name="Barrell B."/>
            <person name="Myler P.J."/>
        </authorList>
    </citation>
    <scope>NUCLEOTIDE SEQUENCE [LARGE SCALE GENOMIC DNA]</scope>
    <source>
        <strain evidence="3">MHOM/IL/81/Friedlin</strain>
    </source>
</reference>
<feature type="compositionally biased region" description="Polar residues" evidence="1">
    <location>
        <begin position="1289"/>
        <end position="1298"/>
    </location>
</feature>
<feature type="compositionally biased region" description="Polar residues" evidence="1">
    <location>
        <begin position="1622"/>
        <end position="1644"/>
    </location>
</feature>
<dbReference type="VEuPathDB" id="TriTrypDB:LMJFC_200013400"/>
<feature type="region of interest" description="Disordered" evidence="1">
    <location>
        <begin position="1093"/>
        <end position="1117"/>
    </location>
</feature>
<feature type="compositionally biased region" description="Low complexity" evidence="1">
    <location>
        <begin position="1481"/>
        <end position="1503"/>
    </location>
</feature>
<dbReference type="VEuPathDB" id="TriTrypDB:LMJLV39_200013000"/>
<feature type="compositionally biased region" description="Low complexity" evidence="1">
    <location>
        <begin position="1368"/>
        <end position="1382"/>
    </location>
</feature>
<feature type="region of interest" description="Disordered" evidence="1">
    <location>
        <begin position="1481"/>
        <end position="1511"/>
    </location>
</feature>
<dbReference type="eggNOG" id="ENOG502RYKW">
    <property type="taxonomic scope" value="Eukaryota"/>
</dbReference>
<dbReference type="GO" id="GO:0005737">
    <property type="term" value="C:cytoplasm"/>
    <property type="evidence" value="ECO:0000266"/>
    <property type="project" value="GeneDB"/>
</dbReference>
<feature type="compositionally biased region" description="Polar residues" evidence="1">
    <location>
        <begin position="56"/>
        <end position="72"/>
    </location>
</feature>
<feature type="region of interest" description="Disordered" evidence="1">
    <location>
        <begin position="677"/>
        <end position="707"/>
    </location>
</feature>
<dbReference type="EMBL" id="FR796416">
    <property type="protein sequence ID" value="CAJ03830.1"/>
    <property type="molecule type" value="Genomic_DNA"/>
</dbReference>
<dbReference type="OMA" id="HTIGRRH"/>
<dbReference type="InParanoid" id="Q4QCX0"/>
<feature type="compositionally biased region" description="Polar residues" evidence="1">
    <location>
        <begin position="1093"/>
        <end position="1113"/>
    </location>
</feature>
<dbReference type="VEuPathDB" id="TriTrypDB:LMJSD75_200012700"/>
<protein>
    <submittedName>
        <fullName evidence="2">Uncharacterized protein</fullName>
    </submittedName>
</protein>
<reference evidence="2 3" key="2">
    <citation type="journal article" date="2011" name="Genome Res.">
        <title>Chromosome and gene copy number variation allow major structural change between species and strains of Leishmania.</title>
        <authorList>
            <person name="Rogers M.B."/>
            <person name="Hilley J.D."/>
            <person name="Dickens N.J."/>
            <person name="Wilkes J."/>
            <person name="Bates P.A."/>
            <person name="Depledge D.P."/>
            <person name="Harris D."/>
            <person name="Her Y."/>
            <person name="Herzyk P."/>
            <person name="Imamura H."/>
            <person name="Otto T.D."/>
            <person name="Sanders M."/>
            <person name="Seeger K."/>
            <person name="Dujardin J.C."/>
            <person name="Berriman M."/>
            <person name="Smith D.F."/>
            <person name="Hertz-Fowler C."/>
            <person name="Mottram J.C."/>
        </authorList>
    </citation>
    <scope>NUCLEOTIDE SEQUENCE [LARGE SCALE GENOMIC DNA]</scope>
    <source>
        <strain evidence="3">MHOM/IL/81/Friedlin</strain>
    </source>
</reference>
<feature type="region of interest" description="Disordered" evidence="1">
    <location>
        <begin position="115"/>
        <end position="208"/>
    </location>
</feature>
<gene>
    <name evidence="2" type="ORF">LMJF_20_0705</name>
</gene>
<feature type="region of interest" description="Disordered" evidence="1">
    <location>
        <begin position="1289"/>
        <end position="1316"/>
    </location>
</feature>
<feature type="region of interest" description="Disordered" evidence="1">
    <location>
        <begin position="56"/>
        <end position="84"/>
    </location>
</feature>
<dbReference type="VEuPathDB" id="TriTrypDB:LmjF.20.0705"/>